<gene>
    <name evidence="3" type="ORF">CLV30_10529</name>
</gene>
<dbReference type="SMART" id="SM00347">
    <property type="entry name" value="HTH_MARR"/>
    <property type="match status" value="1"/>
</dbReference>
<evidence type="ECO:0000313" key="4">
    <source>
        <dbReference type="Proteomes" id="UP000243528"/>
    </source>
</evidence>
<dbReference type="InterPro" id="IPR036388">
    <property type="entry name" value="WH-like_DNA-bd_sf"/>
</dbReference>
<dbReference type="InterPro" id="IPR000835">
    <property type="entry name" value="HTH_MarR-typ"/>
</dbReference>
<dbReference type="InterPro" id="IPR036390">
    <property type="entry name" value="WH_DNA-bd_sf"/>
</dbReference>
<dbReference type="PANTHER" id="PTHR33164">
    <property type="entry name" value="TRANSCRIPTIONAL REGULATOR, MARR FAMILY"/>
    <property type="match status" value="1"/>
</dbReference>
<dbReference type="EMBL" id="PYGE01000005">
    <property type="protein sequence ID" value="PSL04566.1"/>
    <property type="molecule type" value="Genomic_DNA"/>
</dbReference>
<protein>
    <submittedName>
        <fullName evidence="3">MarR family transcriptional regulator</fullName>
    </submittedName>
</protein>
<evidence type="ECO:0000313" key="3">
    <source>
        <dbReference type="EMBL" id="PSL04566.1"/>
    </source>
</evidence>
<proteinExistence type="predicted"/>
<dbReference type="OrthoDB" id="3573114at2"/>
<evidence type="ECO:0000259" key="2">
    <source>
        <dbReference type="PROSITE" id="PS50995"/>
    </source>
</evidence>
<dbReference type="Pfam" id="PF01047">
    <property type="entry name" value="MarR"/>
    <property type="match status" value="1"/>
</dbReference>
<reference evidence="3 4" key="1">
    <citation type="submission" date="2018-03" db="EMBL/GenBank/DDBJ databases">
        <title>Genomic Encyclopedia of Archaeal and Bacterial Type Strains, Phase II (KMG-II): from individual species to whole genera.</title>
        <authorList>
            <person name="Goeker M."/>
        </authorList>
    </citation>
    <scope>NUCLEOTIDE SEQUENCE [LARGE SCALE GENOMIC DNA]</scope>
    <source>
        <strain evidence="3 4">DSM 45211</strain>
    </source>
</reference>
<feature type="region of interest" description="Disordered" evidence="1">
    <location>
        <begin position="146"/>
        <end position="169"/>
    </location>
</feature>
<dbReference type="GO" id="GO:0003700">
    <property type="term" value="F:DNA-binding transcription factor activity"/>
    <property type="evidence" value="ECO:0007669"/>
    <property type="project" value="InterPro"/>
</dbReference>
<dbReference type="RefSeq" id="WP_106536782.1">
    <property type="nucleotide sequence ID" value="NZ_PYGE01000005.1"/>
</dbReference>
<dbReference type="PANTHER" id="PTHR33164:SF94">
    <property type="entry name" value="TRANSCRIPTIONAL REGULATORY PROTEIN-RELATED"/>
    <property type="match status" value="1"/>
</dbReference>
<dbReference type="GO" id="GO:0006950">
    <property type="term" value="P:response to stress"/>
    <property type="evidence" value="ECO:0007669"/>
    <property type="project" value="TreeGrafter"/>
</dbReference>
<dbReference type="Gene3D" id="1.10.10.10">
    <property type="entry name" value="Winged helix-like DNA-binding domain superfamily/Winged helix DNA-binding domain"/>
    <property type="match status" value="1"/>
</dbReference>
<evidence type="ECO:0000256" key="1">
    <source>
        <dbReference type="SAM" id="MobiDB-lite"/>
    </source>
</evidence>
<dbReference type="InterPro" id="IPR039422">
    <property type="entry name" value="MarR/SlyA-like"/>
</dbReference>
<accession>A0A2P8E523</accession>
<comment type="caution">
    <text evidence="3">The sequence shown here is derived from an EMBL/GenBank/DDBJ whole genome shotgun (WGS) entry which is preliminary data.</text>
</comment>
<dbReference type="AlphaFoldDB" id="A0A2P8E523"/>
<dbReference type="PRINTS" id="PR00598">
    <property type="entry name" value="HTHMARR"/>
</dbReference>
<name>A0A2P8E523_9ACTN</name>
<feature type="domain" description="HTH marR-type" evidence="2">
    <location>
        <begin position="12"/>
        <end position="149"/>
    </location>
</feature>
<dbReference type="Proteomes" id="UP000243528">
    <property type="component" value="Unassembled WGS sequence"/>
</dbReference>
<keyword evidence="4" id="KW-1185">Reference proteome</keyword>
<dbReference type="SUPFAM" id="SSF46785">
    <property type="entry name" value="Winged helix' DNA-binding domain"/>
    <property type="match status" value="1"/>
</dbReference>
<organism evidence="3 4">
    <name type="scientific">Haloactinopolyspora alba</name>
    <dbReference type="NCBI Taxonomy" id="648780"/>
    <lineage>
        <taxon>Bacteria</taxon>
        <taxon>Bacillati</taxon>
        <taxon>Actinomycetota</taxon>
        <taxon>Actinomycetes</taxon>
        <taxon>Jiangellales</taxon>
        <taxon>Jiangellaceae</taxon>
        <taxon>Haloactinopolyspora</taxon>
    </lineage>
</organism>
<sequence length="169" mass="18132">MSPGTSSGSPENDALVEAVVRGSRALVAITARSLAGGGDDVTLPQYRLLVVLTTRGPQRLRDLAVNLGVNPSTATRMCDRLHRKGLLTRRPVPDDRRAVELVISDDGRAMVERVLEQRRAEVGRLLTTLTPEQRVRAAEGLQILAEATGEPARQGDVVESPVGEADVHA</sequence>
<dbReference type="PROSITE" id="PS50995">
    <property type="entry name" value="HTH_MARR_2"/>
    <property type="match status" value="1"/>
</dbReference>